<accession>A0A316E8X7</accession>
<evidence type="ECO:0000256" key="1">
    <source>
        <dbReference type="ARBA" id="ARBA00004571"/>
    </source>
</evidence>
<dbReference type="PANTHER" id="PTHR32552:SF68">
    <property type="entry name" value="FERRICHROME OUTER MEMBRANE TRANSPORTER_PHAGE RECEPTOR"/>
    <property type="match status" value="1"/>
</dbReference>
<keyword evidence="5 12" id="KW-0812">Transmembrane</keyword>
<evidence type="ECO:0000256" key="4">
    <source>
        <dbReference type="ARBA" id="ARBA00022496"/>
    </source>
</evidence>
<evidence type="ECO:0000256" key="7">
    <source>
        <dbReference type="ARBA" id="ARBA00023004"/>
    </source>
</evidence>
<evidence type="ECO:0000256" key="11">
    <source>
        <dbReference type="ARBA" id="ARBA00023237"/>
    </source>
</evidence>
<organism evidence="16 17">
    <name type="scientific">Maribacter polysiphoniae</name>
    <dbReference type="NCBI Taxonomy" id="429344"/>
    <lineage>
        <taxon>Bacteria</taxon>
        <taxon>Pseudomonadati</taxon>
        <taxon>Bacteroidota</taxon>
        <taxon>Flavobacteriia</taxon>
        <taxon>Flavobacteriales</taxon>
        <taxon>Flavobacteriaceae</taxon>
        <taxon>Maribacter</taxon>
    </lineage>
</organism>
<evidence type="ECO:0000259" key="15">
    <source>
        <dbReference type="Pfam" id="PF07715"/>
    </source>
</evidence>
<evidence type="ECO:0000256" key="9">
    <source>
        <dbReference type="ARBA" id="ARBA00023077"/>
    </source>
</evidence>
<evidence type="ECO:0000256" key="3">
    <source>
        <dbReference type="ARBA" id="ARBA00022452"/>
    </source>
</evidence>
<feature type="domain" description="TonB-dependent receptor-like beta-barrel" evidence="14">
    <location>
        <begin position="266"/>
        <end position="703"/>
    </location>
</feature>
<name>A0A316E8X7_9FLAO</name>
<evidence type="ECO:0000256" key="10">
    <source>
        <dbReference type="ARBA" id="ARBA00023136"/>
    </source>
</evidence>
<keyword evidence="2 12" id="KW-0813">Transport</keyword>
<keyword evidence="8" id="KW-0406">Ion transport</keyword>
<evidence type="ECO:0000256" key="8">
    <source>
        <dbReference type="ARBA" id="ARBA00023065"/>
    </source>
</evidence>
<reference evidence="16 17" key="1">
    <citation type="submission" date="2018-05" db="EMBL/GenBank/DDBJ databases">
        <title>Genomic Encyclopedia of Archaeal and Bacterial Type Strains, Phase II (KMG-II): from individual species to whole genera.</title>
        <authorList>
            <person name="Goeker M."/>
        </authorList>
    </citation>
    <scope>NUCLEOTIDE SEQUENCE [LARGE SCALE GENOMIC DNA]</scope>
    <source>
        <strain evidence="16 17">DSM 23514</strain>
    </source>
</reference>
<evidence type="ECO:0000259" key="14">
    <source>
        <dbReference type="Pfam" id="PF00593"/>
    </source>
</evidence>
<keyword evidence="11 12" id="KW-0998">Cell outer membrane</keyword>
<keyword evidence="4" id="KW-0410">Iron transport</keyword>
<comment type="caution">
    <text evidence="16">The sequence shown here is derived from an EMBL/GenBank/DDBJ whole genome shotgun (WGS) entry which is preliminary data.</text>
</comment>
<evidence type="ECO:0000256" key="6">
    <source>
        <dbReference type="ARBA" id="ARBA00022729"/>
    </source>
</evidence>
<dbReference type="PANTHER" id="PTHR32552">
    <property type="entry name" value="FERRICHROME IRON RECEPTOR-RELATED"/>
    <property type="match status" value="1"/>
</dbReference>
<dbReference type="InterPro" id="IPR000531">
    <property type="entry name" value="Beta-barrel_TonB"/>
</dbReference>
<dbReference type="EMBL" id="QGGQ01000001">
    <property type="protein sequence ID" value="PWK25819.1"/>
    <property type="molecule type" value="Genomic_DNA"/>
</dbReference>
<dbReference type="AlphaFoldDB" id="A0A316E8X7"/>
<keyword evidence="7" id="KW-0408">Iron</keyword>
<evidence type="ECO:0000256" key="13">
    <source>
        <dbReference type="RuleBase" id="RU003357"/>
    </source>
</evidence>
<dbReference type="GO" id="GO:0015344">
    <property type="term" value="F:siderophore uptake transmembrane transporter activity"/>
    <property type="evidence" value="ECO:0007669"/>
    <property type="project" value="TreeGrafter"/>
</dbReference>
<evidence type="ECO:0000256" key="5">
    <source>
        <dbReference type="ARBA" id="ARBA00022692"/>
    </source>
</evidence>
<dbReference type="SUPFAM" id="SSF56935">
    <property type="entry name" value="Porins"/>
    <property type="match status" value="1"/>
</dbReference>
<keyword evidence="6" id="KW-0732">Signal</keyword>
<sequence>MKLLYSFSNARTANSKCGSMRSATIEKSHRIKFLSISLGLMALGLTAQETKTDSLEGKKIALDEVFVSAVRATKESPVTFTNLTKEDLKPRNLGQDIPILLNFMPAVVTTSDAGAGVGYTGIRVRGSDATRVNVTINGIPYNDSESHGTFWVNMPDFASSTESLQLQRGVGTSTNGAGAFGASLNIATDGVSEEAFGRISSSVGSYNTLRNNLKFSTGLLNDHMEISGRLSRITSDGYIDRASSELDSYFLQGAFKNGNTILKAVLFGGHEVTYQAWNGIDATTLKSDRTFNPAGIYTDGNGNTQFYDNEVDDYKQNHAQLLWNQKLNDNWNTNLALHYTRGRGFFEQFKEDDDFETYGFEPLLVNGEEVNSTDLVRRRWLDNDFFGTVFSAHYNKGNLDLILGGGWNTYEGDHYGEVIWAEYAPNSFIRDRYYDDSSKKTDFNVFTKANYNLGDHWSLFGDLQYRTVGYTANGDDTGLVDDTFNFFNPKFGASYDLNQNNNFYLSFAVANREPNRNDYENGSPKPEKLNDLELGWRYVSPNVQVSTNVYYMKYKDQLVLTGELNDVGAPLRANVGDSYRFGLEIDAHLALGDKFSLNPNVALSSNKNKDFVFQRDGVLEDLGNTDIAFSPDVIVGNAISYMPNENLQLSLLSKYVGKQYMGNIDSDRSVLDDYSQTDFNAQYTIETNSFVKRLTLSLLVNNIFDAKYVSNGYFYTYDDTWSNPGQTATIEGAGYYPQAGTNFLLGVTFDF</sequence>
<dbReference type="GO" id="GO:0009279">
    <property type="term" value="C:cell outer membrane"/>
    <property type="evidence" value="ECO:0007669"/>
    <property type="project" value="UniProtKB-SubCell"/>
</dbReference>
<dbReference type="PROSITE" id="PS52016">
    <property type="entry name" value="TONB_DEPENDENT_REC_3"/>
    <property type="match status" value="1"/>
</dbReference>
<dbReference type="Proteomes" id="UP000245667">
    <property type="component" value="Unassembled WGS sequence"/>
</dbReference>
<dbReference type="Pfam" id="PF00593">
    <property type="entry name" value="TonB_dep_Rec_b-barrel"/>
    <property type="match status" value="1"/>
</dbReference>
<gene>
    <name evidence="16" type="ORF">LX92_00563</name>
</gene>
<proteinExistence type="inferred from homology"/>
<dbReference type="InterPro" id="IPR036942">
    <property type="entry name" value="Beta-barrel_TonB_sf"/>
</dbReference>
<dbReference type="InterPro" id="IPR012910">
    <property type="entry name" value="Plug_dom"/>
</dbReference>
<dbReference type="Pfam" id="PF07715">
    <property type="entry name" value="Plug"/>
    <property type="match status" value="1"/>
</dbReference>
<protein>
    <submittedName>
        <fullName evidence="16">Iron complex outermembrane receptor protein</fullName>
    </submittedName>
</protein>
<comment type="similarity">
    <text evidence="12 13">Belongs to the TonB-dependent receptor family.</text>
</comment>
<dbReference type="Gene3D" id="2.40.170.20">
    <property type="entry name" value="TonB-dependent receptor, beta-barrel domain"/>
    <property type="match status" value="1"/>
</dbReference>
<keyword evidence="16" id="KW-0675">Receptor</keyword>
<evidence type="ECO:0000256" key="12">
    <source>
        <dbReference type="PROSITE-ProRule" id="PRU01360"/>
    </source>
</evidence>
<comment type="subcellular location">
    <subcellularLocation>
        <location evidence="1 12">Cell outer membrane</location>
        <topology evidence="1 12">Multi-pass membrane protein</topology>
    </subcellularLocation>
</comment>
<evidence type="ECO:0000256" key="2">
    <source>
        <dbReference type="ARBA" id="ARBA00022448"/>
    </source>
</evidence>
<evidence type="ECO:0000313" key="16">
    <source>
        <dbReference type="EMBL" id="PWK25819.1"/>
    </source>
</evidence>
<feature type="domain" description="TonB-dependent receptor plug" evidence="15">
    <location>
        <begin position="74"/>
        <end position="182"/>
    </location>
</feature>
<dbReference type="Gene3D" id="2.170.130.10">
    <property type="entry name" value="TonB-dependent receptor, plug domain"/>
    <property type="match status" value="1"/>
</dbReference>
<keyword evidence="9 13" id="KW-0798">TonB box</keyword>
<keyword evidence="3 12" id="KW-1134">Transmembrane beta strand</keyword>
<keyword evidence="10 12" id="KW-0472">Membrane</keyword>
<evidence type="ECO:0000313" key="17">
    <source>
        <dbReference type="Proteomes" id="UP000245667"/>
    </source>
</evidence>
<dbReference type="InterPro" id="IPR039426">
    <property type="entry name" value="TonB-dep_rcpt-like"/>
</dbReference>
<dbReference type="InterPro" id="IPR037066">
    <property type="entry name" value="Plug_dom_sf"/>
</dbReference>